<dbReference type="EMBL" id="KN833696">
    <property type="protein sequence ID" value="KIK27494.1"/>
    <property type="molecule type" value="Genomic_DNA"/>
</dbReference>
<dbReference type="Proteomes" id="UP000054018">
    <property type="component" value="Unassembled WGS sequence"/>
</dbReference>
<sequence length="421" mass="47851">MPEDVPASPVSDVVHYTQLPPARKRFRHSSDSVTMDQSSCSPTPGQDSSSELRRDDRYYFSDGSCILQVGNTLFNVHRSILSQDTSSFTTLFTLPQGDIPEEGTSDERPIVLQGDTADEFRNFLWSLYALPHEIMMVRSSQMDLNRLVDVAKVANKYSFRSTESWALDVIQKYIEKKPSPLFNSVSPGLHFSLSSPAFGLPDSKAQISRLIRLAQTCGHQRLLDTMVSLLRQLMSTSLHYSYLAMALADELDLRELRGLAYLGVLQRAVFFSVRDQDGETLEEGEIQETPDGLERLVVSPMQQHRLLSGHYRLCKIWEKLRAVPLTFEHSPSCGANWNQHSCTQNWTDFWKERTRADGLLSLGSADVLGRLTFVLKEFEKWGSVTYMHQDCKAVAKRTVHEKIRSIQESLSDYFYEGGEYL</sequence>
<evidence type="ECO:0000313" key="4">
    <source>
        <dbReference type="Proteomes" id="UP000054018"/>
    </source>
</evidence>
<reference evidence="3 4" key="1">
    <citation type="submission" date="2014-04" db="EMBL/GenBank/DDBJ databases">
        <authorList>
            <consortium name="DOE Joint Genome Institute"/>
            <person name="Kuo A."/>
            <person name="Kohler A."/>
            <person name="Costa M.D."/>
            <person name="Nagy L.G."/>
            <person name="Floudas D."/>
            <person name="Copeland A."/>
            <person name="Barry K.W."/>
            <person name="Cichocki N."/>
            <person name="Veneault-Fourrey C."/>
            <person name="LaButti K."/>
            <person name="Lindquist E.A."/>
            <person name="Lipzen A."/>
            <person name="Lundell T."/>
            <person name="Morin E."/>
            <person name="Murat C."/>
            <person name="Sun H."/>
            <person name="Tunlid A."/>
            <person name="Henrissat B."/>
            <person name="Grigoriev I.V."/>
            <person name="Hibbett D.S."/>
            <person name="Martin F."/>
            <person name="Nordberg H.P."/>
            <person name="Cantor M.N."/>
            <person name="Hua S.X."/>
        </authorList>
    </citation>
    <scope>NUCLEOTIDE SEQUENCE [LARGE SCALE GENOMIC DNA]</scope>
    <source>
        <strain evidence="3 4">441</strain>
    </source>
</reference>
<accession>A0A0C9ZNJ8</accession>
<evidence type="ECO:0000256" key="1">
    <source>
        <dbReference type="SAM" id="MobiDB-lite"/>
    </source>
</evidence>
<feature type="compositionally biased region" description="Polar residues" evidence="1">
    <location>
        <begin position="31"/>
        <end position="49"/>
    </location>
</feature>
<dbReference type="PROSITE" id="PS50097">
    <property type="entry name" value="BTB"/>
    <property type="match status" value="1"/>
</dbReference>
<gene>
    <name evidence="3" type="ORF">PISMIDRAFT_674854</name>
</gene>
<dbReference type="AlphaFoldDB" id="A0A0C9ZNJ8"/>
<dbReference type="STRING" id="765257.A0A0C9ZNJ8"/>
<dbReference type="CDD" id="cd18186">
    <property type="entry name" value="BTB_POZ_ZBTB_KLHL-like"/>
    <property type="match status" value="1"/>
</dbReference>
<feature type="domain" description="BTB" evidence="2">
    <location>
        <begin position="63"/>
        <end position="128"/>
    </location>
</feature>
<evidence type="ECO:0000313" key="3">
    <source>
        <dbReference type="EMBL" id="KIK27494.1"/>
    </source>
</evidence>
<proteinExistence type="predicted"/>
<dbReference type="SUPFAM" id="SSF54695">
    <property type="entry name" value="POZ domain"/>
    <property type="match status" value="1"/>
</dbReference>
<protein>
    <submittedName>
        <fullName evidence="3">Unplaced genomic scaffold scaffold_12, whole genome shotgun sequence</fullName>
    </submittedName>
</protein>
<dbReference type="Gene3D" id="3.30.710.10">
    <property type="entry name" value="Potassium Channel Kv1.1, Chain A"/>
    <property type="match status" value="1"/>
</dbReference>
<keyword evidence="4" id="KW-1185">Reference proteome</keyword>
<feature type="region of interest" description="Disordered" evidence="1">
    <location>
        <begin position="1"/>
        <end position="53"/>
    </location>
</feature>
<name>A0A0C9ZNJ8_9AGAM</name>
<dbReference type="InterPro" id="IPR011333">
    <property type="entry name" value="SKP1/BTB/POZ_sf"/>
</dbReference>
<evidence type="ECO:0000259" key="2">
    <source>
        <dbReference type="PROSITE" id="PS50097"/>
    </source>
</evidence>
<dbReference type="OrthoDB" id="8117402at2759"/>
<dbReference type="HOGENOM" id="CLU_040061_1_0_1"/>
<reference evidence="4" key="2">
    <citation type="submission" date="2015-01" db="EMBL/GenBank/DDBJ databases">
        <title>Evolutionary Origins and Diversification of the Mycorrhizal Mutualists.</title>
        <authorList>
            <consortium name="DOE Joint Genome Institute"/>
            <consortium name="Mycorrhizal Genomics Consortium"/>
            <person name="Kohler A."/>
            <person name="Kuo A."/>
            <person name="Nagy L.G."/>
            <person name="Floudas D."/>
            <person name="Copeland A."/>
            <person name="Barry K.W."/>
            <person name="Cichocki N."/>
            <person name="Veneault-Fourrey C."/>
            <person name="LaButti K."/>
            <person name="Lindquist E.A."/>
            <person name="Lipzen A."/>
            <person name="Lundell T."/>
            <person name="Morin E."/>
            <person name="Murat C."/>
            <person name="Riley R."/>
            <person name="Ohm R."/>
            <person name="Sun H."/>
            <person name="Tunlid A."/>
            <person name="Henrissat B."/>
            <person name="Grigoriev I.V."/>
            <person name="Hibbett D.S."/>
            <person name="Martin F."/>
        </authorList>
    </citation>
    <scope>NUCLEOTIDE SEQUENCE [LARGE SCALE GENOMIC DNA]</scope>
    <source>
        <strain evidence="4">441</strain>
    </source>
</reference>
<dbReference type="InterPro" id="IPR000210">
    <property type="entry name" value="BTB/POZ_dom"/>
</dbReference>
<organism evidence="3 4">
    <name type="scientific">Pisolithus microcarpus 441</name>
    <dbReference type="NCBI Taxonomy" id="765257"/>
    <lineage>
        <taxon>Eukaryota</taxon>
        <taxon>Fungi</taxon>
        <taxon>Dikarya</taxon>
        <taxon>Basidiomycota</taxon>
        <taxon>Agaricomycotina</taxon>
        <taxon>Agaricomycetes</taxon>
        <taxon>Agaricomycetidae</taxon>
        <taxon>Boletales</taxon>
        <taxon>Sclerodermatineae</taxon>
        <taxon>Pisolithaceae</taxon>
        <taxon>Pisolithus</taxon>
    </lineage>
</organism>